<comment type="catalytic activity">
    <reaction evidence="1">
        <text>ATP + protein L-histidine = ADP + protein N-phospho-L-histidine.</text>
        <dbReference type="EC" id="2.7.13.3"/>
    </reaction>
</comment>
<evidence type="ECO:0000256" key="8">
    <source>
        <dbReference type="ARBA" id="ARBA00022989"/>
    </source>
</evidence>
<dbReference type="SMART" id="SM00304">
    <property type="entry name" value="HAMP"/>
    <property type="match status" value="1"/>
</dbReference>
<accession>A0A3N0GZ51</accession>
<sequence>MNPWARFLPGRRIGTRLVAAVTLAMTVVLVCAGAFVYWRVSFALDRQLDQDLRAYADVTARQVRNGTALLANGPGETAQLYTPQGSLISRSDADVPRLASRERIMAVTGAHRSSFDVGRMLPPSNRVYRVSVFRSSSPDGEVVVVAAISRRKHDEALRELLGQLALTDLITVLAAGLVGYGVTRAALGPVERYRRAAASAGGGPAPRLPVDSTRDDELTRLGHTFNQLLGEIEESNARERQFLADASHELRSPLALLAAEIEWARHRPRAPEELDQVLTSVGAQVERLVDLSNTLLDLEELYSARTAELTPVRLDELVDAALTGWPEQAEGQGRALRVSASADEVEVDARWLTLAITNLVGNALKHGEGDVEVGAGATGDRVRISVTDHGPGVPEALGARAFDRFTRADASRTTRGNGLGLALVKAVAEAHGGAASLVQGGVVIDLPRRVPA</sequence>
<keyword evidence="6 11" id="KW-0812">Transmembrane</keyword>
<dbReference type="PANTHER" id="PTHR45436">
    <property type="entry name" value="SENSOR HISTIDINE KINASE YKOH"/>
    <property type="match status" value="1"/>
</dbReference>
<dbReference type="InterPro" id="IPR036097">
    <property type="entry name" value="HisK_dim/P_sf"/>
</dbReference>
<feature type="domain" description="HAMP" evidence="13">
    <location>
        <begin position="184"/>
        <end position="237"/>
    </location>
</feature>
<evidence type="ECO:0000256" key="7">
    <source>
        <dbReference type="ARBA" id="ARBA00022777"/>
    </source>
</evidence>
<dbReference type="CDD" id="cd00082">
    <property type="entry name" value="HisKA"/>
    <property type="match status" value="1"/>
</dbReference>
<feature type="transmembrane region" description="Helical" evidence="11">
    <location>
        <begin position="160"/>
        <end position="182"/>
    </location>
</feature>
<evidence type="ECO:0000259" key="12">
    <source>
        <dbReference type="PROSITE" id="PS50109"/>
    </source>
</evidence>
<dbReference type="PRINTS" id="PR00344">
    <property type="entry name" value="BCTRLSENSOR"/>
</dbReference>
<evidence type="ECO:0000256" key="5">
    <source>
        <dbReference type="ARBA" id="ARBA00022679"/>
    </source>
</evidence>
<evidence type="ECO:0000256" key="2">
    <source>
        <dbReference type="ARBA" id="ARBA00004236"/>
    </source>
</evidence>
<proteinExistence type="predicted"/>
<reference evidence="14 15" key="1">
    <citation type="submission" date="2018-11" db="EMBL/GenBank/DDBJ databases">
        <authorList>
            <person name="Li F."/>
        </authorList>
    </citation>
    <scope>NUCLEOTIDE SEQUENCE [LARGE SCALE GENOMIC DNA]</scope>
    <source>
        <strain evidence="14 15">Gsoil 818</strain>
    </source>
</reference>
<dbReference type="SUPFAM" id="SSF47384">
    <property type="entry name" value="Homodimeric domain of signal transducing histidine kinase"/>
    <property type="match status" value="1"/>
</dbReference>
<dbReference type="AlphaFoldDB" id="A0A3N0GZ51"/>
<name>A0A3N0GZ51_9ACTN</name>
<dbReference type="InterPro" id="IPR036890">
    <property type="entry name" value="HATPase_C_sf"/>
</dbReference>
<dbReference type="InterPro" id="IPR005467">
    <property type="entry name" value="His_kinase_dom"/>
</dbReference>
<keyword evidence="8 11" id="KW-1133">Transmembrane helix</keyword>
<feature type="transmembrane region" description="Helical" evidence="11">
    <location>
        <begin position="17"/>
        <end position="38"/>
    </location>
</feature>
<dbReference type="PANTHER" id="PTHR45436:SF5">
    <property type="entry name" value="SENSOR HISTIDINE KINASE TRCS"/>
    <property type="match status" value="1"/>
</dbReference>
<dbReference type="InterPro" id="IPR003660">
    <property type="entry name" value="HAMP_dom"/>
</dbReference>
<evidence type="ECO:0000256" key="10">
    <source>
        <dbReference type="ARBA" id="ARBA00023136"/>
    </source>
</evidence>
<dbReference type="PROSITE" id="PS50109">
    <property type="entry name" value="HIS_KIN"/>
    <property type="match status" value="1"/>
</dbReference>
<dbReference type="EC" id="2.7.13.3" evidence="3"/>
<comment type="caution">
    <text evidence="14">The sequence shown here is derived from an EMBL/GenBank/DDBJ whole genome shotgun (WGS) entry which is preliminary data.</text>
</comment>
<dbReference type="SMART" id="SM00387">
    <property type="entry name" value="HATPase_c"/>
    <property type="match status" value="1"/>
</dbReference>
<dbReference type="Gene3D" id="1.10.287.130">
    <property type="match status" value="1"/>
</dbReference>
<keyword evidence="7 14" id="KW-0418">Kinase</keyword>
<evidence type="ECO:0000313" key="14">
    <source>
        <dbReference type="EMBL" id="RNM17744.1"/>
    </source>
</evidence>
<evidence type="ECO:0000259" key="13">
    <source>
        <dbReference type="PROSITE" id="PS50885"/>
    </source>
</evidence>
<dbReference type="InterPro" id="IPR050428">
    <property type="entry name" value="TCS_sensor_his_kinase"/>
</dbReference>
<evidence type="ECO:0000256" key="11">
    <source>
        <dbReference type="SAM" id="Phobius"/>
    </source>
</evidence>
<organism evidence="14 15">
    <name type="scientific">Nocardioides pocheonensis</name>
    <dbReference type="NCBI Taxonomy" id="661485"/>
    <lineage>
        <taxon>Bacteria</taxon>
        <taxon>Bacillati</taxon>
        <taxon>Actinomycetota</taxon>
        <taxon>Actinomycetes</taxon>
        <taxon>Propionibacteriales</taxon>
        <taxon>Nocardioidaceae</taxon>
        <taxon>Nocardioides</taxon>
    </lineage>
</organism>
<dbReference type="PROSITE" id="PS50885">
    <property type="entry name" value="HAMP"/>
    <property type="match status" value="1"/>
</dbReference>
<dbReference type="InterPro" id="IPR003594">
    <property type="entry name" value="HATPase_dom"/>
</dbReference>
<dbReference type="SMART" id="SM00388">
    <property type="entry name" value="HisKA"/>
    <property type="match status" value="1"/>
</dbReference>
<keyword evidence="9" id="KW-0902">Two-component regulatory system</keyword>
<evidence type="ECO:0000256" key="9">
    <source>
        <dbReference type="ARBA" id="ARBA00023012"/>
    </source>
</evidence>
<evidence type="ECO:0000313" key="15">
    <source>
        <dbReference type="Proteomes" id="UP000279994"/>
    </source>
</evidence>
<gene>
    <name evidence="14" type="ORF">EFL26_00280</name>
</gene>
<dbReference type="Gene3D" id="6.10.340.10">
    <property type="match status" value="1"/>
</dbReference>
<dbReference type="RefSeq" id="WP_123220882.1">
    <property type="nucleotide sequence ID" value="NZ_RJSF01000002.1"/>
</dbReference>
<dbReference type="SUPFAM" id="SSF55874">
    <property type="entry name" value="ATPase domain of HSP90 chaperone/DNA topoisomerase II/histidine kinase"/>
    <property type="match status" value="1"/>
</dbReference>
<dbReference type="Pfam" id="PF00512">
    <property type="entry name" value="HisKA"/>
    <property type="match status" value="1"/>
</dbReference>
<evidence type="ECO:0000256" key="6">
    <source>
        <dbReference type="ARBA" id="ARBA00022692"/>
    </source>
</evidence>
<dbReference type="InterPro" id="IPR003661">
    <property type="entry name" value="HisK_dim/P_dom"/>
</dbReference>
<keyword evidence="10 11" id="KW-0472">Membrane</keyword>
<dbReference type="Pfam" id="PF02518">
    <property type="entry name" value="HATPase_c"/>
    <property type="match status" value="1"/>
</dbReference>
<comment type="subcellular location">
    <subcellularLocation>
        <location evidence="2">Cell membrane</location>
    </subcellularLocation>
</comment>
<protein>
    <recommendedName>
        <fullName evidence="3">histidine kinase</fullName>
        <ecNumber evidence="3">2.7.13.3</ecNumber>
    </recommendedName>
</protein>
<dbReference type="InterPro" id="IPR004358">
    <property type="entry name" value="Sig_transdc_His_kin-like_C"/>
</dbReference>
<dbReference type="OrthoDB" id="9786919at2"/>
<dbReference type="CDD" id="cd00075">
    <property type="entry name" value="HATPase"/>
    <property type="match status" value="1"/>
</dbReference>
<dbReference type="GO" id="GO:0005886">
    <property type="term" value="C:plasma membrane"/>
    <property type="evidence" value="ECO:0007669"/>
    <property type="project" value="UniProtKB-SubCell"/>
</dbReference>
<dbReference type="GO" id="GO:0000155">
    <property type="term" value="F:phosphorelay sensor kinase activity"/>
    <property type="evidence" value="ECO:0007669"/>
    <property type="project" value="InterPro"/>
</dbReference>
<evidence type="ECO:0000256" key="1">
    <source>
        <dbReference type="ARBA" id="ARBA00000085"/>
    </source>
</evidence>
<feature type="domain" description="Histidine kinase" evidence="12">
    <location>
        <begin position="245"/>
        <end position="433"/>
    </location>
</feature>
<dbReference type="EMBL" id="RJSF01000002">
    <property type="protein sequence ID" value="RNM17744.1"/>
    <property type="molecule type" value="Genomic_DNA"/>
</dbReference>
<dbReference type="Proteomes" id="UP000279994">
    <property type="component" value="Unassembled WGS sequence"/>
</dbReference>
<evidence type="ECO:0000256" key="3">
    <source>
        <dbReference type="ARBA" id="ARBA00012438"/>
    </source>
</evidence>
<evidence type="ECO:0000256" key="4">
    <source>
        <dbReference type="ARBA" id="ARBA00022553"/>
    </source>
</evidence>
<keyword evidence="4" id="KW-0597">Phosphoprotein</keyword>
<keyword evidence="5" id="KW-0808">Transferase</keyword>
<keyword evidence="15" id="KW-1185">Reference proteome</keyword>
<dbReference type="Gene3D" id="3.30.565.10">
    <property type="entry name" value="Histidine kinase-like ATPase, C-terminal domain"/>
    <property type="match status" value="1"/>
</dbReference>